<protein>
    <submittedName>
        <fullName evidence="1">Uncharacterized protein</fullName>
    </submittedName>
</protein>
<organism evidence="1 2">
    <name type="scientific">Xenopus laevis</name>
    <name type="common">African clawed frog</name>
    <dbReference type="NCBI Taxonomy" id="8355"/>
    <lineage>
        <taxon>Eukaryota</taxon>
        <taxon>Metazoa</taxon>
        <taxon>Chordata</taxon>
        <taxon>Craniata</taxon>
        <taxon>Vertebrata</taxon>
        <taxon>Euteleostomi</taxon>
        <taxon>Amphibia</taxon>
        <taxon>Batrachia</taxon>
        <taxon>Anura</taxon>
        <taxon>Pipoidea</taxon>
        <taxon>Pipidae</taxon>
        <taxon>Xenopodinae</taxon>
        <taxon>Xenopus</taxon>
        <taxon>Xenopus</taxon>
    </lineage>
</organism>
<dbReference type="Proteomes" id="UP000694892">
    <property type="component" value="Chromosome 8L"/>
</dbReference>
<name>A0A974C5T4_XENLA</name>
<evidence type="ECO:0000313" key="1">
    <source>
        <dbReference type="EMBL" id="OCT67028.1"/>
    </source>
</evidence>
<reference evidence="2" key="1">
    <citation type="journal article" date="2016" name="Nature">
        <title>Genome evolution in the allotetraploid frog Xenopus laevis.</title>
        <authorList>
            <person name="Session A.M."/>
            <person name="Uno Y."/>
            <person name="Kwon T."/>
            <person name="Chapman J.A."/>
            <person name="Toyoda A."/>
            <person name="Takahashi S."/>
            <person name="Fukui A."/>
            <person name="Hikosaka A."/>
            <person name="Suzuki A."/>
            <person name="Kondo M."/>
            <person name="van Heeringen S.J."/>
            <person name="Quigley I."/>
            <person name="Heinz S."/>
            <person name="Ogino H."/>
            <person name="Ochi H."/>
            <person name="Hellsten U."/>
            <person name="Lyons J.B."/>
            <person name="Simakov O."/>
            <person name="Putnam N."/>
            <person name="Stites J."/>
            <person name="Kuroki Y."/>
            <person name="Tanaka T."/>
            <person name="Michiue T."/>
            <person name="Watanabe M."/>
            <person name="Bogdanovic O."/>
            <person name="Lister R."/>
            <person name="Georgiou G."/>
            <person name="Paranjpe S.S."/>
            <person name="van Kruijsbergen I."/>
            <person name="Shu S."/>
            <person name="Carlson J."/>
            <person name="Kinoshita T."/>
            <person name="Ohta Y."/>
            <person name="Mawaribuchi S."/>
            <person name="Jenkins J."/>
            <person name="Grimwood J."/>
            <person name="Schmutz J."/>
            <person name="Mitros T."/>
            <person name="Mozaffari S.V."/>
            <person name="Suzuki Y."/>
            <person name="Haramoto Y."/>
            <person name="Yamamoto T.S."/>
            <person name="Takagi C."/>
            <person name="Heald R."/>
            <person name="Miller K."/>
            <person name="Haudenschild C."/>
            <person name="Kitzman J."/>
            <person name="Nakayama T."/>
            <person name="Izutsu Y."/>
            <person name="Robert J."/>
            <person name="Fortriede J."/>
            <person name="Burns K."/>
            <person name="Lotay V."/>
            <person name="Karimi K."/>
            <person name="Yasuoka Y."/>
            <person name="Dichmann D.S."/>
            <person name="Flajnik M.F."/>
            <person name="Houston D.W."/>
            <person name="Shendure J."/>
            <person name="DuPasquier L."/>
            <person name="Vize P.D."/>
            <person name="Zorn A.M."/>
            <person name="Ito M."/>
            <person name="Marcotte E.M."/>
            <person name="Wallingford J.B."/>
            <person name="Ito Y."/>
            <person name="Asashima M."/>
            <person name="Ueno N."/>
            <person name="Matsuda Y."/>
            <person name="Veenstra G.J."/>
            <person name="Fujiyama A."/>
            <person name="Harland R.M."/>
            <person name="Taira M."/>
            <person name="Rokhsar D.S."/>
        </authorList>
    </citation>
    <scope>NUCLEOTIDE SEQUENCE [LARGE SCALE GENOMIC DNA]</scope>
    <source>
        <strain evidence="2">J</strain>
    </source>
</reference>
<gene>
    <name evidence="1" type="ORF">XELAEV_18038310mg</name>
</gene>
<sequence>MTLPSTCRRAKAVTERRISSIAGGPQACRFLVYCTAEPALSDYKAIEKVKLGKRKGDIDRLLSKKEMKWILLLETVTPRGLNKERDIKSGVD</sequence>
<dbReference type="EMBL" id="CM004480">
    <property type="protein sequence ID" value="OCT67028.1"/>
    <property type="molecule type" value="Genomic_DNA"/>
</dbReference>
<proteinExistence type="predicted"/>
<evidence type="ECO:0000313" key="2">
    <source>
        <dbReference type="Proteomes" id="UP000694892"/>
    </source>
</evidence>
<accession>A0A974C5T4</accession>
<dbReference type="AlphaFoldDB" id="A0A974C5T4"/>